<keyword evidence="2" id="KW-0732">Signal</keyword>
<dbReference type="EMBL" id="BMXL01000002">
    <property type="protein sequence ID" value="GHD16743.1"/>
    <property type="molecule type" value="Genomic_DNA"/>
</dbReference>
<name>A0A918X8C7_9ACTN</name>
<evidence type="ECO:0000313" key="4">
    <source>
        <dbReference type="Proteomes" id="UP000654947"/>
    </source>
</evidence>
<evidence type="ECO:0000256" key="2">
    <source>
        <dbReference type="SAM" id="SignalP"/>
    </source>
</evidence>
<evidence type="ECO:0000256" key="1">
    <source>
        <dbReference type="SAM" id="MobiDB-lite"/>
    </source>
</evidence>
<dbReference type="AlphaFoldDB" id="A0A918X8C7"/>
<protein>
    <recommendedName>
        <fullName evidence="5">Lipoprotein</fullName>
    </recommendedName>
</protein>
<dbReference type="Proteomes" id="UP000654947">
    <property type="component" value="Unassembled WGS sequence"/>
</dbReference>
<proteinExistence type="predicted"/>
<evidence type="ECO:0000313" key="3">
    <source>
        <dbReference type="EMBL" id="GHD16743.1"/>
    </source>
</evidence>
<feature type="chain" id="PRO_5037988385" description="Lipoprotein" evidence="2">
    <location>
        <begin position="23"/>
        <end position="260"/>
    </location>
</feature>
<comment type="caution">
    <text evidence="3">The sequence shown here is derived from an EMBL/GenBank/DDBJ whole genome shotgun (WGS) entry which is preliminary data.</text>
</comment>
<organism evidence="3 4">
    <name type="scientific">Nocardiopsis kunsanensis</name>
    <dbReference type="NCBI Taxonomy" id="141693"/>
    <lineage>
        <taxon>Bacteria</taxon>
        <taxon>Bacillati</taxon>
        <taxon>Actinomycetota</taxon>
        <taxon>Actinomycetes</taxon>
        <taxon>Streptosporangiales</taxon>
        <taxon>Nocardiopsidaceae</taxon>
        <taxon>Nocardiopsis</taxon>
    </lineage>
</organism>
<keyword evidence="4" id="KW-1185">Reference proteome</keyword>
<gene>
    <name evidence="3" type="ORF">GCM10007147_05170</name>
</gene>
<accession>A0A918X8C7</accession>
<dbReference type="RefSeq" id="WP_017574817.1">
    <property type="nucleotide sequence ID" value="NZ_BMXL01000002.1"/>
</dbReference>
<feature type="signal peptide" evidence="2">
    <location>
        <begin position="1"/>
        <end position="22"/>
    </location>
</feature>
<evidence type="ECO:0008006" key="5">
    <source>
        <dbReference type="Google" id="ProtNLM"/>
    </source>
</evidence>
<reference evidence="3 4" key="1">
    <citation type="journal article" date="2014" name="Int. J. Syst. Evol. Microbiol.">
        <title>Complete genome sequence of Corynebacterium casei LMG S-19264T (=DSM 44701T), isolated from a smear-ripened cheese.</title>
        <authorList>
            <consortium name="US DOE Joint Genome Institute (JGI-PGF)"/>
            <person name="Walter F."/>
            <person name="Albersmeier A."/>
            <person name="Kalinowski J."/>
            <person name="Ruckert C."/>
        </authorList>
    </citation>
    <scope>NUCLEOTIDE SEQUENCE [LARGE SCALE GENOMIC DNA]</scope>
    <source>
        <strain evidence="3 4">KCTC 19473</strain>
    </source>
</reference>
<feature type="region of interest" description="Disordered" evidence="1">
    <location>
        <begin position="139"/>
        <end position="159"/>
    </location>
</feature>
<sequence>MFSARVSTAAAALALLAGPGCAAPGADAEQSGRDAASGAASPTLVRDYVTALAAASDPDRMREGLDLAEDGSTAHDYLRHYATLFQAWQDEGAPVRDSDVRSTPETHELCRTEEPAGEPSCVVYEDFTEDDERLVDLRVNGVDPGPRMSSADGGTDDSEGVRATFLSAYRTIDDNTLVVTADLTTVDEAGLDLDGATYVPDGSGDGRPASLAAGRHQLDAGSGTLAAFYFPRAEPGGELHLEGCLTDCSSTVELKLPVPD</sequence>